<dbReference type="EMBL" id="NNAY01005322">
    <property type="protein sequence ID" value="OXU16756.1"/>
    <property type="molecule type" value="Genomic_DNA"/>
</dbReference>
<gene>
    <name evidence="1" type="ORF">TSAR_007539</name>
</gene>
<accession>A0A232EEG4</accession>
<dbReference type="AlphaFoldDB" id="A0A232EEG4"/>
<reference evidence="1 2" key="1">
    <citation type="journal article" date="2017" name="Curr. Biol.">
        <title>The Evolution of Venom by Co-option of Single-Copy Genes.</title>
        <authorList>
            <person name="Martinson E.O."/>
            <person name="Mrinalini"/>
            <person name="Kelkar Y.D."/>
            <person name="Chang C.H."/>
            <person name="Werren J.H."/>
        </authorList>
    </citation>
    <scope>NUCLEOTIDE SEQUENCE [LARGE SCALE GENOMIC DNA]</scope>
    <source>
        <strain evidence="1 2">Alberta</strain>
        <tissue evidence="1">Whole body</tissue>
    </source>
</reference>
<sequence>MRLAKRLKDEQVALNQSKESFWLILSQIETPPGLQFIDKKDKAMQMAGTLTPAKPLTRITLVKSGMTPSKQNEISPSQLEG</sequence>
<dbReference type="Proteomes" id="UP000215335">
    <property type="component" value="Unassembled WGS sequence"/>
</dbReference>
<protein>
    <submittedName>
        <fullName evidence="1">Uncharacterized protein</fullName>
    </submittedName>
</protein>
<evidence type="ECO:0000313" key="2">
    <source>
        <dbReference type="Proteomes" id="UP000215335"/>
    </source>
</evidence>
<proteinExistence type="predicted"/>
<comment type="caution">
    <text evidence="1">The sequence shown here is derived from an EMBL/GenBank/DDBJ whole genome shotgun (WGS) entry which is preliminary data.</text>
</comment>
<organism evidence="1 2">
    <name type="scientific">Trichomalopsis sarcophagae</name>
    <dbReference type="NCBI Taxonomy" id="543379"/>
    <lineage>
        <taxon>Eukaryota</taxon>
        <taxon>Metazoa</taxon>
        <taxon>Ecdysozoa</taxon>
        <taxon>Arthropoda</taxon>
        <taxon>Hexapoda</taxon>
        <taxon>Insecta</taxon>
        <taxon>Pterygota</taxon>
        <taxon>Neoptera</taxon>
        <taxon>Endopterygota</taxon>
        <taxon>Hymenoptera</taxon>
        <taxon>Apocrita</taxon>
        <taxon>Proctotrupomorpha</taxon>
        <taxon>Chalcidoidea</taxon>
        <taxon>Pteromalidae</taxon>
        <taxon>Pteromalinae</taxon>
        <taxon>Trichomalopsis</taxon>
    </lineage>
</organism>
<keyword evidence="2" id="KW-1185">Reference proteome</keyword>
<name>A0A232EEG4_9HYME</name>
<evidence type="ECO:0000313" key="1">
    <source>
        <dbReference type="EMBL" id="OXU16756.1"/>
    </source>
</evidence>